<dbReference type="SUPFAM" id="SSF100895">
    <property type="entry name" value="Kazal-type serine protease inhibitors"/>
    <property type="match status" value="1"/>
</dbReference>
<organism evidence="4 6">
    <name type="scientific">Phyllostomus discolor</name>
    <name type="common">pale spear-nosed bat</name>
    <dbReference type="NCBI Taxonomy" id="89673"/>
    <lineage>
        <taxon>Eukaryota</taxon>
        <taxon>Metazoa</taxon>
        <taxon>Chordata</taxon>
        <taxon>Craniata</taxon>
        <taxon>Vertebrata</taxon>
        <taxon>Euteleostomi</taxon>
        <taxon>Mammalia</taxon>
        <taxon>Eutheria</taxon>
        <taxon>Laurasiatheria</taxon>
        <taxon>Chiroptera</taxon>
        <taxon>Yangochiroptera</taxon>
        <taxon>Phyllostomidae</taxon>
        <taxon>Phyllostominae</taxon>
        <taxon>Phyllostomus</taxon>
    </lineage>
</organism>
<keyword evidence="6" id="KW-0646">Protease inhibitor</keyword>
<dbReference type="PROSITE" id="PS51465">
    <property type="entry name" value="KAZAL_2"/>
    <property type="match status" value="1"/>
</dbReference>
<dbReference type="Proteomes" id="UP000504628">
    <property type="component" value="Chromosome 7"/>
</dbReference>
<dbReference type="CTD" id="646424"/>
<dbReference type="PANTHER" id="PTHR21312">
    <property type="entry name" value="SERINE PROTEASE INHIBITOR"/>
    <property type="match status" value="1"/>
</dbReference>
<feature type="signal peptide" evidence="1">
    <location>
        <begin position="1"/>
        <end position="21"/>
    </location>
</feature>
<dbReference type="Gene3D" id="3.30.60.30">
    <property type="match status" value="1"/>
</dbReference>
<dbReference type="PANTHER" id="PTHR21312:SF37">
    <property type="entry name" value="SERINE PROTEASE INHIBITOR KAZAL-TYPE 8"/>
    <property type="match status" value="1"/>
</dbReference>
<dbReference type="Proteomes" id="UP000664940">
    <property type="component" value="Unassembled WGS sequence"/>
</dbReference>
<proteinExistence type="predicted"/>
<keyword evidence="4" id="KW-1185">Reference proteome</keyword>
<evidence type="ECO:0000313" key="4">
    <source>
        <dbReference type="Proteomes" id="UP000504628"/>
    </source>
</evidence>
<sequence>MKGAFLNTVLVLAISAWAAFAVDFPVPTGEGASLRETKVKCASNIHQCWFVSYIKPSESICGSDMVTYNGECHLCFRILYEKQSITKLHDGPCANS</sequence>
<evidence type="ECO:0000313" key="3">
    <source>
        <dbReference type="EMBL" id="KAF6101225.1"/>
    </source>
</evidence>
<keyword evidence="1" id="KW-0732">Signal</keyword>
<protein>
    <submittedName>
        <fullName evidence="3">Putative serine peptidase inhibitor Kazal type 8 (Putative)</fullName>
    </submittedName>
    <submittedName>
        <fullName evidence="6">Serine protease inhibitor Kazal-type 8 isoform X1</fullName>
    </submittedName>
</protein>
<reference evidence="6" key="2">
    <citation type="submission" date="2025-04" db="UniProtKB">
        <authorList>
            <consortium name="RefSeq"/>
        </authorList>
    </citation>
    <scope>IDENTIFICATION</scope>
    <source>
        <tissue evidence="6">Muscle</tissue>
    </source>
</reference>
<dbReference type="RefSeq" id="XP_035886277.1">
    <property type="nucleotide sequence ID" value="XM_036030384.1"/>
</dbReference>
<dbReference type="GO" id="GO:0004867">
    <property type="term" value="F:serine-type endopeptidase inhibitor activity"/>
    <property type="evidence" value="ECO:0007669"/>
    <property type="project" value="UniProtKB-KW"/>
</dbReference>
<evidence type="ECO:0000313" key="6">
    <source>
        <dbReference type="RefSeq" id="XP_035886277.1"/>
    </source>
</evidence>
<feature type="chain" id="PRO_5044657071" evidence="1">
    <location>
        <begin position="22"/>
        <end position="96"/>
    </location>
</feature>
<dbReference type="InterPro" id="IPR036058">
    <property type="entry name" value="Kazal_dom_sf"/>
</dbReference>
<accession>A0A7E6E5L4</accession>
<dbReference type="Pfam" id="PF00050">
    <property type="entry name" value="Kazal_1"/>
    <property type="match status" value="1"/>
</dbReference>
<dbReference type="KEGG" id="pdic:118501548"/>
<gene>
    <name evidence="6" type="primary">SPINK8</name>
    <name evidence="3" type="ORF">HJG60_018050</name>
</gene>
<evidence type="ECO:0000259" key="2">
    <source>
        <dbReference type="PROSITE" id="PS51465"/>
    </source>
</evidence>
<reference evidence="3 5" key="1">
    <citation type="journal article" date="2020" name="Nature">
        <title>Six reference-quality genomes reveal evolution of bat adaptations.</title>
        <authorList>
            <person name="Jebb D."/>
            <person name="Huang Z."/>
            <person name="Pippel M."/>
            <person name="Hughes G.M."/>
            <person name="Lavrichenko K."/>
            <person name="Devanna P."/>
            <person name="Winkler S."/>
            <person name="Jermiin L.S."/>
            <person name="Skirmuntt E.C."/>
            <person name="Katzourakis A."/>
            <person name="Burkitt-Gray L."/>
            <person name="Ray D.A."/>
            <person name="Sullivan K.A.M."/>
            <person name="Roscito J.G."/>
            <person name="Kirilenko B.M."/>
            <person name="Davalos L.M."/>
            <person name="Corthals A.P."/>
            <person name="Power M.L."/>
            <person name="Jones G."/>
            <person name="Ransome R.D."/>
            <person name="Dechmann D.K.N."/>
            <person name="Locatelli A.G."/>
            <person name="Puechmaille S.J."/>
            <person name="Fedrigo O."/>
            <person name="Jarvis E.D."/>
            <person name="Hiller M."/>
            <person name="Vernes S.C."/>
            <person name="Myers E.W."/>
            <person name="Teeling E.C."/>
        </authorList>
    </citation>
    <scope>NUCLEOTIDE SEQUENCE [LARGE SCALE GENOMIC DNA]</scope>
    <source>
        <strain evidence="3">Bat1K_MPI-CBG_1</strain>
    </source>
</reference>
<evidence type="ECO:0000313" key="5">
    <source>
        <dbReference type="Proteomes" id="UP000664940"/>
    </source>
</evidence>
<dbReference type="InterPro" id="IPR002350">
    <property type="entry name" value="Kazal_dom"/>
</dbReference>
<name>A0A7E6E5L4_9CHIR</name>
<feature type="domain" description="Kazal-like" evidence="2">
    <location>
        <begin position="35"/>
        <end position="95"/>
    </location>
</feature>
<dbReference type="GeneID" id="118501548"/>
<evidence type="ECO:0000256" key="1">
    <source>
        <dbReference type="SAM" id="SignalP"/>
    </source>
</evidence>
<dbReference type="OrthoDB" id="126772at2759"/>
<dbReference type="EMBL" id="JABVXQ010000007">
    <property type="protein sequence ID" value="KAF6101225.1"/>
    <property type="molecule type" value="Genomic_DNA"/>
</dbReference>
<dbReference type="SMART" id="SM00280">
    <property type="entry name" value="KAZAL"/>
    <property type="match status" value="1"/>
</dbReference>
<dbReference type="AlphaFoldDB" id="A0A7E6E5L4"/>
<keyword evidence="6" id="KW-0722">Serine protease inhibitor</keyword>